<dbReference type="HOGENOM" id="CLU_038823_2_4_9"/>
<dbReference type="PANTHER" id="PTHR33393:SF13">
    <property type="entry name" value="PGA BIOSYNTHESIS PROTEIN CAPA"/>
    <property type="match status" value="1"/>
</dbReference>
<dbReference type="PANTHER" id="PTHR33393">
    <property type="entry name" value="POLYGLUTAMINE SYNTHESIS ACCESSORY PROTEIN RV0574C-RELATED"/>
    <property type="match status" value="1"/>
</dbReference>
<feature type="transmembrane region" description="Helical" evidence="3">
    <location>
        <begin position="48"/>
        <end position="70"/>
    </location>
</feature>
<keyword evidence="3" id="KW-1133">Transmembrane helix</keyword>
<dbReference type="AlphaFoldDB" id="C0CZB4"/>
<dbReference type="Pfam" id="PF09587">
    <property type="entry name" value="PGA_cap"/>
    <property type="match status" value="1"/>
</dbReference>
<keyword evidence="3" id="KW-0472">Membrane</keyword>
<evidence type="ECO:0000313" key="5">
    <source>
        <dbReference type="EMBL" id="EEG55599.1"/>
    </source>
</evidence>
<evidence type="ECO:0000256" key="1">
    <source>
        <dbReference type="ARBA" id="ARBA00005662"/>
    </source>
</evidence>
<dbReference type="EMBL" id="ACCJ01000138">
    <property type="protein sequence ID" value="EEG55599.1"/>
    <property type="molecule type" value="Genomic_DNA"/>
</dbReference>
<gene>
    <name evidence="5" type="ORF">CLOSTASPAR_02341</name>
</gene>
<comment type="similarity">
    <text evidence="1">Belongs to the CapA family.</text>
</comment>
<dbReference type="InterPro" id="IPR019079">
    <property type="entry name" value="Capsule_synth_CapA"/>
</dbReference>
<dbReference type="Proteomes" id="UP000004756">
    <property type="component" value="Unassembled WGS sequence"/>
</dbReference>
<dbReference type="Gene3D" id="3.60.21.10">
    <property type="match status" value="1"/>
</dbReference>
<organism evidence="5 6">
    <name type="scientific">[Clostridium] asparagiforme DSM 15981</name>
    <dbReference type="NCBI Taxonomy" id="518636"/>
    <lineage>
        <taxon>Bacteria</taxon>
        <taxon>Bacillati</taxon>
        <taxon>Bacillota</taxon>
        <taxon>Clostridia</taxon>
        <taxon>Lachnospirales</taxon>
        <taxon>Lachnospiraceae</taxon>
        <taxon>Enterocloster</taxon>
    </lineage>
</organism>
<evidence type="ECO:0000256" key="2">
    <source>
        <dbReference type="SAM" id="MobiDB-lite"/>
    </source>
</evidence>
<evidence type="ECO:0000256" key="3">
    <source>
        <dbReference type="SAM" id="Phobius"/>
    </source>
</evidence>
<dbReference type="SUPFAM" id="SSF56300">
    <property type="entry name" value="Metallo-dependent phosphatases"/>
    <property type="match status" value="1"/>
</dbReference>
<proteinExistence type="inferred from homology"/>
<dbReference type="CDD" id="cd07381">
    <property type="entry name" value="MPP_CapA"/>
    <property type="match status" value="1"/>
</dbReference>
<dbReference type="InterPro" id="IPR029052">
    <property type="entry name" value="Metallo-depent_PP-like"/>
</dbReference>
<reference evidence="5 6" key="2">
    <citation type="submission" date="2009-02" db="EMBL/GenBank/DDBJ databases">
        <title>Draft genome sequence of Clostridium asparagiforme (DSM 15981).</title>
        <authorList>
            <person name="Sudarsanam P."/>
            <person name="Ley R."/>
            <person name="Guruge J."/>
            <person name="Turnbaugh P.J."/>
            <person name="Mahowald M."/>
            <person name="Liep D."/>
            <person name="Gordon J."/>
        </authorList>
    </citation>
    <scope>NUCLEOTIDE SEQUENCE [LARGE SCALE GENOMIC DNA]</scope>
    <source>
        <strain evidence="5 6">DSM 15981</strain>
    </source>
</reference>
<protein>
    <submittedName>
        <fullName evidence="5">Bacterial capsule synthesis protein</fullName>
    </submittedName>
</protein>
<reference evidence="5 6" key="1">
    <citation type="submission" date="2009-01" db="EMBL/GenBank/DDBJ databases">
        <authorList>
            <person name="Fulton L."/>
            <person name="Clifton S."/>
            <person name="Fulton B."/>
            <person name="Xu J."/>
            <person name="Minx P."/>
            <person name="Pepin K.H."/>
            <person name="Johnson M."/>
            <person name="Bhonagiri V."/>
            <person name="Nash W.E."/>
            <person name="Mardis E.R."/>
            <person name="Wilson R.K."/>
        </authorList>
    </citation>
    <scope>NUCLEOTIDE SEQUENCE [LARGE SCALE GENOMIC DNA]</scope>
    <source>
        <strain evidence="5 6">DSM 15981</strain>
    </source>
</reference>
<sequence>MQDLVFGRSVNGKRAGISGLLPEPVKAGAAAFSDEEERDRGGQMNRTGWAAALAAVLGIALAGVIGYMVWHSAGHSYQAVETQTAAGEAESGGSGGQEGANGAPGGENEAFGNTGFGGGGDSAVDGGGIEGNETGDSGSFGHGDPAEAAESETAEPEDDTVRLVFGGDVLLSDHVLNAYSKTGDITGVLDDGLREVIAGSDLFMVNQEFPFSSRGTAAADKQYTFRLPPEKVSILNEMGVDIVTLANNHALDFGTDALVDTLDTLDGAGIPHVGAGRNLDEAKEPVILTAKGRSIGFLGASRVIPEGSWNASSTRPGMLTTYDPAALVEQIKALRERCDYLVVYVHWGIERDECPQDYQRSLGQQYIDAGADLVIGAHPHVLQGLEYYKGKPIVYSLGNLVFGSSIPRTALLEADWDGENTTLRLVPATSSAGYTRMVTDEAKKQEFYQYMTDISYGVTVTEQGISAQ</sequence>
<feature type="domain" description="Capsule synthesis protein CapA" evidence="4">
    <location>
        <begin position="162"/>
        <end position="404"/>
    </location>
</feature>
<dbReference type="SMART" id="SM00854">
    <property type="entry name" value="PGA_cap"/>
    <property type="match status" value="1"/>
</dbReference>
<evidence type="ECO:0000313" key="6">
    <source>
        <dbReference type="Proteomes" id="UP000004756"/>
    </source>
</evidence>
<feature type="compositionally biased region" description="Gly residues" evidence="2">
    <location>
        <begin position="114"/>
        <end position="130"/>
    </location>
</feature>
<dbReference type="InterPro" id="IPR052169">
    <property type="entry name" value="CW_Biosynth-Accessory"/>
</dbReference>
<keyword evidence="6" id="KW-1185">Reference proteome</keyword>
<feature type="compositionally biased region" description="Acidic residues" evidence="2">
    <location>
        <begin position="147"/>
        <end position="158"/>
    </location>
</feature>
<name>C0CZB4_9FIRM</name>
<feature type="region of interest" description="Disordered" evidence="2">
    <location>
        <begin position="84"/>
        <end position="158"/>
    </location>
</feature>
<comment type="caution">
    <text evidence="5">The sequence shown here is derived from an EMBL/GenBank/DDBJ whole genome shotgun (WGS) entry which is preliminary data.</text>
</comment>
<feature type="compositionally biased region" description="Gly residues" evidence="2">
    <location>
        <begin position="90"/>
        <end position="105"/>
    </location>
</feature>
<keyword evidence="3" id="KW-0812">Transmembrane</keyword>
<evidence type="ECO:0000259" key="4">
    <source>
        <dbReference type="SMART" id="SM00854"/>
    </source>
</evidence>
<accession>C0CZB4</accession>